<dbReference type="EMBL" id="AP003763">
    <property type="protein sequence ID" value="BAD32971.1"/>
    <property type="molecule type" value="Genomic_DNA"/>
</dbReference>
<evidence type="ECO:0000313" key="2">
    <source>
        <dbReference type="EMBL" id="BAD32971.1"/>
    </source>
</evidence>
<organism evidence="2 3">
    <name type="scientific">Oryza sativa subsp. japonica</name>
    <name type="common">Rice</name>
    <dbReference type="NCBI Taxonomy" id="39947"/>
    <lineage>
        <taxon>Eukaryota</taxon>
        <taxon>Viridiplantae</taxon>
        <taxon>Streptophyta</taxon>
        <taxon>Embryophyta</taxon>
        <taxon>Tracheophyta</taxon>
        <taxon>Spermatophyta</taxon>
        <taxon>Magnoliopsida</taxon>
        <taxon>Liliopsida</taxon>
        <taxon>Poales</taxon>
        <taxon>Poaceae</taxon>
        <taxon>BOP clade</taxon>
        <taxon>Oryzoideae</taxon>
        <taxon>Oryzeae</taxon>
        <taxon>Oryzinae</taxon>
        <taxon>Oryza</taxon>
        <taxon>Oryza sativa</taxon>
    </lineage>
</organism>
<evidence type="ECO:0000313" key="3">
    <source>
        <dbReference type="Proteomes" id="UP000000763"/>
    </source>
</evidence>
<dbReference type="AlphaFoldDB" id="Q69WG8"/>
<sequence>MGFSSSFRLNRTTPSRTLAPPGSPRRPLQDASRTTRIGESRREIGVIFSNSGYRRRSSIPAAPVSLASIPHIYTILETSLTTFATSDKLPFAAGAGEKLTEPPLLCPPVTVPLTSRPHIIRR</sequence>
<feature type="region of interest" description="Disordered" evidence="1">
    <location>
        <begin position="1"/>
        <end position="36"/>
    </location>
</feature>
<reference evidence="3" key="1">
    <citation type="journal article" date="2005" name="Nature">
        <title>The map-based sequence of the rice genome.</title>
        <authorList>
            <consortium name="International rice genome sequencing project (IRGSP)"/>
            <person name="Matsumoto T."/>
            <person name="Wu J."/>
            <person name="Kanamori H."/>
            <person name="Katayose Y."/>
            <person name="Fujisawa M."/>
            <person name="Namiki N."/>
            <person name="Mizuno H."/>
            <person name="Yamamoto K."/>
            <person name="Antonio B.A."/>
            <person name="Baba T."/>
            <person name="Sakata K."/>
            <person name="Nagamura Y."/>
            <person name="Aoki H."/>
            <person name="Arikawa K."/>
            <person name="Arita K."/>
            <person name="Bito T."/>
            <person name="Chiden Y."/>
            <person name="Fujitsuka N."/>
            <person name="Fukunaka R."/>
            <person name="Hamada M."/>
            <person name="Harada C."/>
            <person name="Hayashi A."/>
            <person name="Hijishita S."/>
            <person name="Honda M."/>
            <person name="Hosokawa S."/>
            <person name="Ichikawa Y."/>
            <person name="Idonuma A."/>
            <person name="Iijima M."/>
            <person name="Ikeda M."/>
            <person name="Ikeno M."/>
            <person name="Ito K."/>
            <person name="Ito S."/>
            <person name="Ito T."/>
            <person name="Ito Y."/>
            <person name="Ito Y."/>
            <person name="Iwabuchi A."/>
            <person name="Kamiya K."/>
            <person name="Karasawa W."/>
            <person name="Kurita K."/>
            <person name="Katagiri S."/>
            <person name="Kikuta A."/>
            <person name="Kobayashi H."/>
            <person name="Kobayashi N."/>
            <person name="Machita K."/>
            <person name="Maehara T."/>
            <person name="Masukawa M."/>
            <person name="Mizubayashi T."/>
            <person name="Mukai Y."/>
            <person name="Nagasaki H."/>
            <person name="Nagata Y."/>
            <person name="Naito S."/>
            <person name="Nakashima M."/>
            <person name="Nakama Y."/>
            <person name="Nakamichi Y."/>
            <person name="Nakamura M."/>
            <person name="Meguro A."/>
            <person name="Negishi M."/>
            <person name="Ohta I."/>
            <person name="Ohta T."/>
            <person name="Okamoto M."/>
            <person name="Ono N."/>
            <person name="Saji S."/>
            <person name="Sakaguchi M."/>
            <person name="Sakai K."/>
            <person name="Shibata M."/>
            <person name="Shimokawa T."/>
            <person name="Song J."/>
            <person name="Takazaki Y."/>
            <person name="Terasawa K."/>
            <person name="Tsugane M."/>
            <person name="Tsuji K."/>
            <person name="Ueda S."/>
            <person name="Waki K."/>
            <person name="Yamagata H."/>
            <person name="Yamamoto M."/>
            <person name="Yamamoto S."/>
            <person name="Yamane H."/>
            <person name="Yoshiki S."/>
            <person name="Yoshihara R."/>
            <person name="Yukawa K."/>
            <person name="Zhong H."/>
            <person name="Yano M."/>
            <person name="Yuan Q."/>
            <person name="Ouyang S."/>
            <person name="Liu J."/>
            <person name="Jones K.M."/>
            <person name="Gansberger K."/>
            <person name="Moffat K."/>
            <person name="Hill J."/>
            <person name="Bera J."/>
            <person name="Fadrosh D."/>
            <person name="Jin S."/>
            <person name="Johri S."/>
            <person name="Kim M."/>
            <person name="Overton L."/>
            <person name="Reardon M."/>
            <person name="Tsitrin T."/>
            <person name="Vuong H."/>
            <person name="Weaver B."/>
            <person name="Ciecko A."/>
            <person name="Tallon L."/>
            <person name="Jackson J."/>
            <person name="Pai G."/>
            <person name="Aken S.V."/>
            <person name="Utterback T."/>
            <person name="Reidmuller S."/>
            <person name="Feldblyum T."/>
            <person name="Hsiao J."/>
            <person name="Zismann V."/>
            <person name="Iobst S."/>
            <person name="de Vazeille A.R."/>
            <person name="Buell C.R."/>
            <person name="Ying K."/>
            <person name="Li Y."/>
            <person name="Lu T."/>
            <person name="Huang Y."/>
            <person name="Zhao Q."/>
            <person name="Feng Q."/>
            <person name="Zhang L."/>
            <person name="Zhu J."/>
            <person name="Weng Q."/>
            <person name="Mu J."/>
            <person name="Lu Y."/>
            <person name="Fan D."/>
            <person name="Liu Y."/>
            <person name="Guan J."/>
            <person name="Zhang Y."/>
            <person name="Yu S."/>
            <person name="Liu X."/>
            <person name="Zhang Y."/>
            <person name="Hong G."/>
            <person name="Han B."/>
            <person name="Choisne N."/>
            <person name="Demange N."/>
            <person name="Orjeda G."/>
            <person name="Samain S."/>
            <person name="Cattolico L."/>
            <person name="Pelletier E."/>
            <person name="Couloux A."/>
            <person name="Segurens B."/>
            <person name="Wincker P."/>
            <person name="D'Hont A."/>
            <person name="Scarpelli C."/>
            <person name="Weissenbach J."/>
            <person name="Salanoubat M."/>
            <person name="Quetier F."/>
            <person name="Yu Y."/>
            <person name="Kim H.R."/>
            <person name="Rambo T."/>
            <person name="Currie J."/>
            <person name="Collura K."/>
            <person name="Luo M."/>
            <person name="Yang T."/>
            <person name="Ammiraju J.S.S."/>
            <person name="Engler F."/>
            <person name="Soderlund C."/>
            <person name="Wing R.A."/>
            <person name="Palmer L.E."/>
            <person name="de la Bastide M."/>
            <person name="Spiegel L."/>
            <person name="Nascimento L."/>
            <person name="Zutavern T."/>
            <person name="O'Shaughnessy A."/>
            <person name="Dike S."/>
            <person name="Dedhia N."/>
            <person name="Preston R."/>
            <person name="Balija V."/>
            <person name="McCombie W.R."/>
            <person name="Chow T."/>
            <person name="Chen H."/>
            <person name="Chung M."/>
            <person name="Chen C."/>
            <person name="Shaw J."/>
            <person name="Wu H."/>
            <person name="Hsiao K."/>
            <person name="Chao Y."/>
            <person name="Chu M."/>
            <person name="Cheng C."/>
            <person name="Hour A."/>
            <person name="Lee P."/>
            <person name="Lin S."/>
            <person name="Lin Y."/>
            <person name="Liou J."/>
            <person name="Liu S."/>
            <person name="Hsing Y."/>
            <person name="Raghuvanshi S."/>
            <person name="Mohanty A."/>
            <person name="Bharti A.K."/>
            <person name="Gaur A."/>
            <person name="Gupta V."/>
            <person name="Kumar D."/>
            <person name="Ravi V."/>
            <person name="Vij S."/>
            <person name="Kapur A."/>
            <person name="Khurana P."/>
            <person name="Khurana P."/>
            <person name="Khurana J.P."/>
            <person name="Tyagi A.K."/>
            <person name="Gaikwad K."/>
            <person name="Singh A."/>
            <person name="Dalal V."/>
            <person name="Srivastava S."/>
            <person name="Dixit A."/>
            <person name="Pal A.K."/>
            <person name="Ghazi I.A."/>
            <person name="Yadav M."/>
            <person name="Pandit A."/>
            <person name="Bhargava A."/>
            <person name="Sureshbabu K."/>
            <person name="Batra K."/>
            <person name="Sharma T.R."/>
            <person name="Mohapatra T."/>
            <person name="Singh N.K."/>
            <person name="Messing J."/>
            <person name="Nelson A.B."/>
            <person name="Fuks G."/>
            <person name="Kavchok S."/>
            <person name="Keizer G."/>
            <person name="Linton E."/>
            <person name="Llaca V."/>
            <person name="Song R."/>
            <person name="Tanyolac B."/>
            <person name="Young S."/>
            <person name="Ho-Il K."/>
            <person name="Hahn J.H."/>
            <person name="Sangsakoo G."/>
            <person name="Vanavichit A."/>
            <person name="de Mattos Luiz.A.T."/>
            <person name="Zimmer P.D."/>
            <person name="Malone G."/>
            <person name="Dellagostin O."/>
            <person name="de Oliveira A.C."/>
            <person name="Bevan M."/>
            <person name="Bancroft I."/>
            <person name="Minx P."/>
            <person name="Cordum H."/>
            <person name="Wilson R."/>
            <person name="Cheng Z."/>
            <person name="Jin W."/>
            <person name="Jiang J."/>
            <person name="Leong S.A."/>
            <person name="Iwama H."/>
            <person name="Gojobori T."/>
            <person name="Itoh T."/>
            <person name="Niimura Y."/>
            <person name="Fujii Y."/>
            <person name="Habara T."/>
            <person name="Sakai H."/>
            <person name="Sato Y."/>
            <person name="Wilson G."/>
            <person name="Kumar K."/>
            <person name="McCouch S."/>
            <person name="Juretic N."/>
            <person name="Hoen D."/>
            <person name="Wright S."/>
            <person name="Bruskiewich R."/>
            <person name="Bureau T."/>
            <person name="Miyao A."/>
            <person name="Hirochika H."/>
            <person name="Nishikawa T."/>
            <person name="Kadowaki K."/>
            <person name="Sugiura M."/>
            <person name="Burr B."/>
            <person name="Sasaki T."/>
        </authorList>
    </citation>
    <scope>NUCLEOTIDE SEQUENCE [LARGE SCALE GENOMIC DNA]</scope>
    <source>
        <strain evidence="3">cv. Nipponbare</strain>
    </source>
</reference>
<protein>
    <submittedName>
        <fullName evidence="2">Uncharacterized protein</fullName>
    </submittedName>
</protein>
<reference evidence="3" key="2">
    <citation type="journal article" date="2008" name="Nucleic Acids Res.">
        <title>The rice annotation project database (RAP-DB): 2008 update.</title>
        <authorList>
            <consortium name="The rice annotation project (RAP)"/>
        </authorList>
    </citation>
    <scope>GENOME REANNOTATION</scope>
    <source>
        <strain evidence="3">cv. Nipponbare</strain>
    </source>
</reference>
<dbReference type="Proteomes" id="UP000000763">
    <property type="component" value="Chromosome 6"/>
</dbReference>
<evidence type="ECO:0000256" key="1">
    <source>
        <dbReference type="SAM" id="MobiDB-lite"/>
    </source>
</evidence>
<feature type="compositionally biased region" description="Polar residues" evidence="1">
    <location>
        <begin position="1"/>
        <end position="16"/>
    </location>
</feature>
<gene>
    <name evidence="2" type="primary">P0531C01.39</name>
</gene>
<name>Q69WG8_ORYSJ</name>
<accession>Q69WG8</accession>
<proteinExistence type="predicted"/>